<protein>
    <submittedName>
        <fullName evidence="2">Uncharacterized protein</fullName>
    </submittedName>
</protein>
<feature type="transmembrane region" description="Helical" evidence="1">
    <location>
        <begin position="119"/>
        <end position="146"/>
    </location>
</feature>
<gene>
    <name evidence="2" type="ORF">ACJIZ3_019876</name>
</gene>
<name>A0ABD3T2F0_9LAMI</name>
<keyword evidence="3" id="KW-1185">Reference proteome</keyword>
<keyword evidence="1" id="KW-1133">Transmembrane helix</keyword>
<dbReference type="EMBL" id="JBJXBP010000005">
    <property type="protein sequence ID" value="KAL3831074.1"/>
    <property type="molecule type" value="Genomic_DNA"/>
</dbReference>
<comment type="caution">
    <text evidence="2">The sequence shown here is derived from an EMBL/GenBank/DDBJ whole genome shotgun (WGS) entry which is preliminary data.</text>
</comment>
<evidence type="ECO:0000256" key="1">
    <source>
        <dbReference type="SAM" id="Phobius"/>
    </source>
</evidence>
<dbReference type="Proteomes" id="UP001634393">
    <property type="component" value="Unassembled WGS sequence"/>
</dbReference>
<evidence type="ECO:0000313" key="2">
    <source>
        <dbReference type="EMBL" id="KAL3831074.1"/>
    </source>
</evidence>
<evidence type="ECO:0000313" key="3">
    <source>
        <dbReference type="Proteomes" id="UP001634393"/>
    </source>
</evidence>
<keyword evidence="1" id="KW-0472">Membrane</keyword>
<accession>A0ABD3T2F0</accession>
<sequence length="147" mass="17275">MAHLTHETKNENLNDLDVLNESCKKIAAKMQTHFGRRYTKQTIKKKLKQMRARHNSFKRFIFTPGVTELELFKQFRRNGNPLHYMLMETFDRAGVATFPKDLSGSPGWPIHMMNSKDVLVLWGPVIWQMWVTMVTLLVEVIGWIWIS</sequence>
<organism evidence="2 3">
    <name type="scientific">Penstemon smallii</name>
    <dbReference type="NCBI Taxonomy" id="265156"/>
    <lineage>
        <taxon>Eukaryota</taxon>
        <taxon>Viridiplantae</taxon>
        <taxon>Streptophyta</taxon>
        <taxon>Embryophyta</taxon>
        <taxon>Tracheophyta</taxon>
        <taxon>Spermatophyta</taxon>
        <taxon>Magnoliopsida</taxon>
        <taxon>eudicotyledons</taxon>
        <taxon>Gunneridae</taxon>
        <taxon>Pentapetalae</taxon>
        <taxon>asterids</taxon>
        <taxon>lamiids</taxon>
        <taxon>Lamiales</taxon>
        <taxon>Plantaginaceae</taxon>
        <taxon>Cheloneae</taxon>
        <taxon>Penstemon</taxon>
    </lineage>
</organism>
<proteinExistence type="predicted"/>
<dbReference type="AlphaFoldDB" id="A0ABD3T2F0"/>
<reference evidence="2 3" key="1">
    <citation type="submission" date="2024-12" db="EMBL/GenBank/DDBJ databases">
        <title>The unique morphological basis and parallel evolutionary history of personate flowers in Penstemon.</title>
        <authorList>
            <person name="Depatie T.H."/>
            <person name="Wessinger C.A."/>
        </authorList>
    </citation>
    <scope>NUCLEOTIDE SEQUENCE [LARGE SCALE GENOMIC DNA]</scope>
    <source>
        <strain evidence="2">WTNN_2</strain>
        <tissue evidence="2">Leaf</tissue>
    </source>
</reference>
<keyword evidence="1" id="KW-0812">Transmembrane</keyword>